<gene>
    <name evidence="2" type="ORF">ECPE_LOCUS1131</name>
</gene>
<sequence>MSSFSLKRSSELSLDGPDPDPQAFSVRRIESISDRLSEVGSSMLGRSMTRYVDTFFYISPEVQAASRKHVL</sequence>
<reference evidence="4" key="1">
    <citation type="submission" date="2016-06" db="UniProtKB">
        <authorList>
            <consortium name="WormBaseParasite"/>
        </authorList>
    </citation>
    <scope>IDENTIFICATION</scope>
</reference>
<dbReference type="OrthoDB" id="6778822at2759"/>
<accession>A0A183A2E6</accession>
<evidence type="ECO:0000313" key="2">
    <source>
        <dbReference type="EMBL" id="VDP33542.1"/>
    </source>
</evidence>
<dbReference type="EMBL" id="UZAN01005482">
    <property type="protein sequence ID" value="VDP33542.1"/>
    <property type="molecule type" value="Genomic_DNA"/>
</dbReference>
<evidence type="ECO:0000256" key="1">
    <source>
        <dbReference type="SAM" id="MobiDB-lite"/>
    </source>
</evidence>
<dbReference type="Proteomes" id="UP000272942">
    <property type="component" value="Unassembled WGS sequence"/>
</dbReference>
<organism evidence="4">
    <name type="scientific">Echinostoma caproni</name>
    <dbReference type="NCBI Taxonomy" id="27848"/>
    <lineage>
        <taxon>Eukaryota</taxon>
        <taxon>Metazoa</taxon>
        <taxon>Spiralia</taxon>
        <taxon>Lophotrochozoa</taxon>
        <taxon>Platyhelminthes</taxon>
        <taxon>Trematoda</taxon>
        <taxon>Digenea</taxon>
        <taxon>Plagiorchiida</taxon>
        <taxon>Echinostomata</taxon>
        <taxon>Echinostomatoidea</taxon>
        <taxon>Echinostomatidae</taxon>
        <taxon>Echinostoma</taxon>
    </lineage>
</organism>
<feature type="compositionally biased region" description="Low complexity" evidence="1">
    <location>
        <begin position="1"/>
        <end position="14"/>
    </location>
</feature>
<dbReference type="WBParaSite" id="ECPE_0000113101-mRNA-1">
    <property type="protein sequence ID" value="ECPE_0000113101-mRNA-1"/>
    <property type="gene ID" value="ECPE_0000113101"/>
</dbReference>
<evidence type="ECO:0000313" key="3">
    <source>
        <dbReference type="Proteomes" id="UP000272942"/>
    </source>
</evidence>
<proteinExistence type="predicted"/>
<name>A0A183A2E6_9TREM</name>
<reference evidence="2 3" key="2">
    <citation type="submission" date="2018-11" db="EMBL/GenBank/DDBJ databases">
        <authorList>
            <consortium name="Pathogen Informatics"/>
        </authorList>
    </citation>
    <scope>NUCLEOTIDE SEQUENCE [LARGE SCALE GENOMIC DNA]</scope>
    <source>
        <strain evidence="2 3">Egypt</strain>
    </source>
</reference>
<feature type="region of interest" description="Disordered" evidence="1">
    <location>
        <begin position="1"/>
        <end position="25"/>
    </location>
</feature>
<protein>
    <submittedName>
        <fullName evidence="2 4">Uncharacterized protein</fullName>
    </submittedName>
</protein>
<dbReference type="AlphaFoldDB" id="A0A183A2E6"/>
<keyword evidence="3" id="KW-1185">Reference proteome</keyword>
<evidence type="ECO:0000313" key="4">
    <source>
        <dbReference type="WBParaSite" id="ECPE_0000113101-mRNA-1"/>
    </source>
</evidence>